<dbReference type="EMBL" id="AP025315">
    <property type="protein sequence ID" value="BDD11451.1"/>
    <property type="molecule type" value="Genomic_DNA"/>
</dbReference>
<keyword evidence="2" id="KW-0067">ATP-binding</keyword>
<dbReference type="InterPro" id="IPR003593">
    <property type="entry name" value="AAA+_ATPase"/>
</dbReference>
<dbReference type="CDD" id="cd17933">
    <property type="entry name" value="DEXSc_RecD-like"/>
    <property type="match status" value="1"/>
</dbReference>
<proteinExistence type="inferred from homology"/>
<dbReference type="SUPFAM" id="SSF47781">
    <property type="entry name" value="RuvA domain 2-like"/>
    <property type="match status" value="1"/>
</dbReference>
<dbReference type="HAMAP" id="MF_01488">
    <property type="entry name" value="RecD2"/>
    <property type="match status" value="1"/>
</dbReference>
<keyword evidence="5" id="KW-1185">Reference proteome</keyword>
<dbReference type="Gene3D" id="1.10.10.2220">
    <property type="match status" value="1"/>
</dbReference>
<dbReference type="InterPro" id="IPR055446">
    <property type="entry name" value="RecD2_N_OB"/>
</dbReference>
<dbReference type="InterPro" id="IPR027785">
    <property type="entry name" value="UvrD-like_helicase_C"/>
</dbReference>
<dbReference type="Pfam" id="PF13245">
    <property type="entry name" value="AAA_19"/>
    <property type="match status" value="1"/>
</dbReference>
<keyword evidence="1" id="KW-0547">Nucleotide-binding</keyword>
<dbReference type="KEGG" id="fax:FUAX_38830"/>
<evidence type="ECO:0000259" key="3">
    <source>
        <dbReference type="SMART" id="SM00382"/>
    </source>
</evidence>
<dbReference type="InterPro" id="IPR029493">
    <property type="entry name" value="RecD2-like_HHH"/>
</dbReference>
<feature type="domain" description="AAA+ ATPase" evidence="3">
    <location>
        <begin position="341"/>
        <end position="489"/>
    </location>
</feature>
<dbReference type="Pfam" id="PF14520">
    <property type="entry name" value="HHH_5"/>
    <property type="match status" value="1"/>
</dbReference>
<dbReference type="RefSeq" id="WP_338394947.1">
    <property type="nucleotide sequence ID" value="NZ_AP025315.1"/>
</dbReference>
<dbReference type="Proteomes" id="UP001348817">
    <property type="component" value="Plasmid pFA1"/>
</dbReference>
<dbReference type="Pfam" id="PF23139">
    <property type="entry name" value="OB_YrrC"/>
    <property type="match status" value="1"/>
</dbReference>
<evidence type="ECO:0000313" key="4">
    <source>
        <dbReference type="EMBL" id="BDD11451.1"/>
    </source>
</evidence>
<dbReference type="PANTHER" id="PTHR43788">
    <property type="entry name" value="DNA2/NAM7 HELICASE FAMILY MEMBER"/>
    <property type="match status" value="1"/>
</dbReference>
<accession>A0AAU9CH02</accession>
<dbReference type="SMART" id="SM00382">
    <property type="entry name" value="AAA"/>
    <property type="match status" value="1"/>
</dbReference>
<dbReference type="Gene3D" id="3.40.50.300">
    <property type="entry name" value="P-loop containing nucleotide triphosphate hydrolases"/>
    <property type="match status" value="2"/>
</dbReference>
<dbReference type="InterPro" id="IPR006345">
    <property type="entry name" value="RecD2"/>
</dbReference>
<dbReference type="InterPro" id="IPR050534">
    <property type="entry name" value="Coronavir_polyprotein_1ab"/>
</dbReference>
<dbReference type="Pfam" id="PF18335">
    <property type="entry name" value="SH3_13"/>
    <property type="match status" value="1"/>
</dbReference>
<dbReference type="GO" id="GO:0006310">
    <property type="term" value="P:DNA recombination"/>
    <property type="evidence" value="ECO:0007669"/>
    <property type="project" value="InterPro"/>
</dbReference>
<dbReference type="GO" id="GO:0005524">
    <property type="term" value="F:ATP binding"/>
    <property type="evidence" value="ECO:0007669"/>
    <property type="project" value="UniProtKB-KW"/>
</dbReference>
<reference evidence="4 5" key="1">
    <citation type="submission" date="2021-12" db="EMBL/GenBank/DDBJ databases">
        <title>Genome sequencing of bacteria with rrn-lacking chromosome and rrn-plasmid.</title>
        <authorList>
            <person name="Anda M."/>
            <person name="Iwasaki W."/>
        </authorList>
    </citation>
    <scope>NUCLEOTIDE SEQUENCE [LARGE SCALE GENOMIC DNA]</scope>
    <source>
        <strain evidence="4 5">DSM 100852</strain>
        <plasmid evidence="4 5">pFA1</plasmid>
    </source>
</reference>
<evidence type="ECO:0000256" key="2">
    <source>
        <dbReference type="ARBA" id="ARBA00022840"/>
    </source>
</evidence>
<dbReference type="GO" id="GO:0003677">
    <property type="term" value="F:DNA binding"/>
    <property type="evidence" value="ECO:0007669"/>
    <property type="project" value="InterPro"/>
</dbReference>
<gene>
    <name evidence="4" type="ORF">FUAX_38830</name>
</gene>
<organism evidence="4 5">
    <name type="scientific">Fulvitalea axinellae</name>
    <dbReference type="NCBI Taxonomy" id="1182444"/>
    <lineage>
        <taxon>Bacteria</taxon>
        <taxon>Pseudomonadati</taxon>
        <taxon>Bacteroidota</taxon>
        <taxon>Cytophagia</taxon>
        <taxon>Cytophagales</taxon>
        <taxon>Persicobacteraceae</taxon>
        <taxon>Fulvitalea</taxon>
    </lineage>
</organism>
<dbReference type="InterPro" id="IPR010994">
    <property type="entry name" value="RuvA_2-like"/>
</dbReference>
<dbReference type="Pfam" id="PF14490">
    <property type="entry name" value="HHH_RecD2"/>
    <property type="match status" value="1"/>
</dbReference>
<dbReference type="InterPro" id="IPR041451">
    <property type="entry name" value="RecD2_SH13"/>
</dbReference>
<dbReference type="CDD" id="cd18809">
    <property type="entry name" value="SF1_C_RecD"/>
    <property type="match status" value="1"/>
</dbReference>
<dbReference type="InterPro" id="IPR027417">
    <property type="entry name" value="P-loop_NTPase"/>
</dbReference>
<dbReference type="GO" id="GO:0017116">
    <property type="term" value="F:single-stranded DNA helicase activity"/>
    <property type="evidence" value="ECO:0007669"/>
    <property type="project" value="TreeGrafter"/>
</dbReference>
<geneLocation type="plasmid" evidence="4 5">
    <name>pFA1</name>
</geneLocation>
<dbReference type="GO" id="GO:0043139">
    <property type="term" value="F:5'-3' DNA helicase activity"/>
    <property type="evidence" value="ECO:0007669"/>
    <property type="project" value="InterPro"/>
</dbReference>
<keyword evidence="4" id="KW-0614">Plasmid</keyword>
<name>A0AAU9CH02_9BACT</name>
<evidence type="ECO:0000256" key="1">
    <source>
        <dbReference type="ARBA" id="ARBA00022741"/>
    </source>
</evidence>
<dbReference type="Pfam" id="PF13538">
    <property type="entry name" value="UvrD_C_2"/>
    <property type="match status" value="1"/>
</dbReference>
<sequence>MEILRGVVERVTFHSPDTGWSVLRVTPQGQAGKVVTVTVHQSKVFAGATVDFEGAWTEHPKYGEQFKAEKVTERKPASASALEKYLGSGLIYGVGPVTAKRIVKHFGDKTLDVFEDNIERLMEVPGIAKTKLDQISGAWNEHRSIRDVMMFLQEYGVSTLFAVKIFKQYEHEAISIVKKNPYRLSYDIYGIGFFSADRIALAMGFAKDSPLRVGAAIKHVLNSSREEGHCYLTRDQILEGVKELIAVDDPDLVLEQLKEQEINDEIRYRDVKEDEAKDPTWCYYAKSLYYDEANTATVIKSLVKPLAIDKKRVENWLERYCATQPFPLSDEQRRSVAGIVANQFSVLTGGPGCGKTTTTKTIVKLAVAMGLQVTLAAPTGRASQRMSEVIGQEARTIHRLLVWDPSNGRFKKNAEDTLDTDFLIVDECSMLDISLSASLLDAVPPKARVLFIGDADQLPSVGAGNVLKDIIASGAVPCFHLTQIFRQGKESEIITYAHEINKGKTPRPESPIHVPNVWSQNVDCLFVDSEEATQEQAGFIRKIRGVMKNVIQDTGNSFVQEEPGVYKSVIQDEAGDYYTEEISEEEISEIRHRGAKAYIFNVPERFVKADVGELLQSETDAEALRQVIGKVHPWSSLGYGFTATEMIHRLYAKTIPERKGPLEIQILSPMTRGSLGTRNLNTMIQERCNPASDGKPTLNVGDRKFRPGDRVIQRRNNYDLEVFNGDIGKVERVDTEEMRMEVRFTGGESRLVEYKKESLIELDLAYGITIHKSQGSEFDVVIIPVATQHFKMLYRNLIYTGLTRARKLAIFVGSRKALSMAVRNIDTSQRQTYLKVLLGGLS</sequence>
<dbReference type="AlphaFoldDB" id="A0AAU9CH02"/>
<dbReference type="GO" id="GO:0009338">
    <property type="term" value="C:exodeoxyribonuclease V complex"/>
    <property type="evidence" value="ECO:0007669"/>
    <property type="project" value="TreeGrafter"/>
</dbReference>
<protein>
    <recommendedName>
        <fullName evidence="3">AAA+ ATPase domain-containing protein</fullName>
    </recommendedName>
</protein>
<dbReference type="SUPFAM" id="SSF52540">
    <property type="entry name" value="P-loop containing nucleoside triphosphate hydrolases"/>
    <property type="match status" value="2"/>
</dbReference>
<dbReference type="PANTHER" id="PTHR43788:SF6">
    <property type="entry name" value="DNA HELICASE B"/>
    <property type="match status" value="1"/>
</dbReference>
<evidence type="ECO:0000313" key="5">
    <source>
        <dbReference type="Proteomes" id="UP001348817"/>
    </source>
</evidence>
<dbReference type="Gene3D" id="1.10.150.20">
    <property type="entry name" value="5' to 3' exonuclease, C-terminal subdomain"/>
    <property type="match status" value="1"/>
</dbReference>